<comment type="caution">
    <text evidence="1">The sequence shown here is derived from an EMBL/GenBank/DDBJ whole genome shotgun (WGS) entry which is preliminary data.</text>
</comment>
<organism evidence="1 2">
    <name type="scientific">Eretmocerus hayati</name>
    <dbReference type="NCBI Taxonomy" id="131215"/>
    <lineage>
        <taxon>Eukaryota</taxon>
        <taxon>Metazoa</taxon>
        <taxon>Ecdysozoa</taxon>
        <taxon>Arthropoda</taxon>
        <taxon>Hexapoda</taxon>
        <taxon>Insecta</taxon>
        <taxon>Pterygota</taxon>
        <taxon>Neoptera</taxon>
        <taxon>Endopterygota</taxon>
        <taxon>Hymenoptera</taxon>
        <taxon>Apocrita</taxon>
        <taxon>Proctotrupomorpha</taxon>
        <taxon>Chalcidoidea</taxon>
        <taxon>Aphelinidae</taxon>
        <taxon>Aphelininae</taxon>
        <taxon>Eretmocerus</taxon>
    </lineage>
</organism>
<accession>A0ACC2PRL7</accession>
<evidence type="ECO:0000313" key="1">
    <source>
        <dbReference type="EMBL" id="KAJ8685964.1"/>
    </source>
</evidence>
<evidence type="ECO:0000313" key="2">
    <source>
        <dbReference type="Proteomes" id="UP001239111"/>
    </source>
</evidence>
<proteinExistence type="predicted"/>
<sequence length="315" mass="36230">MCDDQLDLEKQVMFSDALFLCMQYYKNTSVMKEKMSDEPSPQSEYFAYEFTIAINRLINDAPREEDEALFLFEENFGDIAVTQDLVELPWFGVGSVDAQSEPPSVESPSELSDSQPVQESSQSSWEETPTNSAAAIPLDEKIKIVNMQREHPNWKLPSIRANGGKALSRLDELTQWKKHIANGGTLQDKYNAIDKWTYDRFQEARNSELAAEDRQLHSREDAIKIQSLVHNQLSAPVFRNMLQYAWYASGLAEKRETFFNVNQVCFSECCARKVCQVRDCGSLGFMQCSWCQLYLCFSCFYDSYHPQSCSRKPKR</sequence>
<protein>
    <submittedName>
        <fullName evidence="1">Uncharacterized protein</fullName>
    </submittedName>
</protein>
<keyword evidence="2" id="KW-1185">Reference proteome</keyword>
<gene>
    <name evidence="1" type="ORF">QAD02_021757</name>
</gene>
<dbReference type="Proteomes" id="UP001239111">
    <property type="component" value="Chromosome 1"/>
</dbReference>
<dbReference type="EMBL" id="CM056741">
    <property type="protein sequence ID" value="KAJ8685964.1"/>
    <property type="molecule type" value="Genomic_DNA"/>
</dbReference>
<name>A0ACC2PRL7_9HYME</name>
<reference evidence="1" key="1">
    <citation type="submission" date="2023-04" db="EMBL/GenBank/DDBJ databases">
        <title>A chromosome-level genome assembly of the parasitoid wasp Eretmocerus hayati.</title>
        <authorList>
            <person name="Zhong Y."/>
            <person name="Liu S."/>
            <person name="Liu Y."/>
        </authorList>
    </citation>
    <scope>NUCLEOTIDE SEQUENCE</scope>
    <source>
        <strain evidence="1">ZJU_SS_LIU_2023</strain>
    </source>
</reference>